<evidence type="ECO:0000256" key="5">
    <source>
        <dbReference type="ARBA" id="ARBA00015611"/>
    </source>
</evidence>
<keyword evidence="7" id="KW-0645">Protease</keyword>
<evidence type="ECO:0000256" key="10">
    <source>
        <dbReference type="ARBA" id="ARBA00022833"/>
    </source>
</evidence>
<keyword evidence="10" id="KW-0862">Zinc</keyword>
<dbReference type="GO" id="GO:0008270">
    <property type="term" value="F:zinc ion binding"/>
    <property type="evidence" value="ECO:0007669"/>
    <property type="project" value="InterPro"/>
</dbReference>
<evidence type="ECO:0000256" key="6">
    <source>
        <dbReference type="ARBA" id="ARBA00022438"/>
    </source>
</evidence>
<evidence type="ECO:0000256" key="11">
    <source>
        <dbReference type="ARBA" id="ARBA00023049"/>
    </source>
</evidence>
<comment type="similarity">
    <text evidence="3">Belongs to the peptidase M1 family.</text>
</comment>
<protein>
    <recommendedName>
        <fullName evidence="5">Aminopeptidase N</fullName>
        <ecNumber evidence="4">3.4.11.2</ecNumber>
    </recommendedName>
</protein>
<dbReference type="InterPro" id="IPR014782">
    <property type="entry name" value="Peptidase_M1_dom"/>
</dbReference>
<dbReference type="EMBL" id="BMXB01000006">
    <property type="protein sequence ID" value="GHA37435.1"/>
    <property type="molecule type" value="Genomic_DNA"/>
</dbReference>
<dbReference type="GO" id="GO:0042277">
    <property type="term" value="F:peptide binding"/>
    <property type="evidence" value="ECO:0007669"/>
    <property type="project" value="TreeGrafter"/>
</dbReference>
<name>A0A918SEF0_9FLAO</name>
<comment type="caution">
    <text evidence="14">The sequence shown here is derived from an EMBL/GenBank/DDBJ whole genome shotgun (WGS) entry which is preliminary data.</text>
</comment>
<dbReference type="GO" id="GO:0043171">
    <property type="term" value="P:peptide catabolic process"/>
    <property type="evidence" value="ECO:0007669"/>
    <property type="project" value="TreeGrafter"/>
</dbReference>
<gene>
    <name evidence="14" type="ORF">GCM10007103_18520</name>
</gene>
<dbReference type="SUPFAM" id="SSF55486">
    <property type="entry name" value="Metalloproteases ('zincins'), catalytic domain"/>
    <property type="match status" value="1"/>
</dbReference>
<accession>A0A918SEF0</accession>
<dbReference type="CDD" id="cd09603">
    <property type="entry name" value="M1_APN_like"/>
    <property type="match status" value="1"/>
</dbReference>
<dbReference type="GO" id="GO:0005737">
    <property type="term" value="C:cytoplasm"/>
    <property type="evidence" value="ECO:0007669"/>
    <property type="project" value="TreeGrafter"/>
</dbReference>
<sequence length="706" mass="81688">MKRLFAIFIFFLLISFGSYGQQTSLVDFQRVKAELAVFPSEKKVEGRVTFRFDVLETTDSVFIDARKMDFREVKLNGKEVDFSKDEQRLWIVADFTPTSDNVLEFNYTATPSQGMYFEDWDISEEEKETASENSAPQVWTQGQGRYTSNWLPSFDDTTEKLEFDLTVDFQKGFEVIANGKLQKSAAVNDSVVRWEYDMEQPMSSYLVALAAGKYQKKEISSSSGVPIQLYYYPGDEGKVEPTYRHTKQIFDFLEKQTGVAYPWQNYKQIPVRDFLYAGMENTGTTIFSDLFVVDSTAFKDRNYVNVNAHELAHQWFGDLVTAASGEHHWLQEGFSTYYALLAEREVFGDDYYYWKLFESAEELKELSDSGKGEALINSKASSLTYYQKGAWALHILKERVGEEAFNLAVKNYLNKYKFKNVTTADFIAEVENTSGKDLSAYVLQWLEQSAFPATVALNSLKESKFITDYLQIAALKEFPLQEKKELLNAALNFPVNQYVGQEVIYQLALTDPLEAIELYEKAFETNDIYVRQAIAASLRQIPQELKSYYESLLKDDSYVTKEMAFYNLWFNFPEERSEYLDRLKEVEGFNDKNVETLWLALNLATAGYQMDDKQSTYAQLSGYTSPYYPYQIRQNAFNYLFQLNSFSDENLFDLVEASQHQVGRFRESSRQLLRELVQSEEYQQRFSQLKPSLSAKESGFLEQILP</sequence>
<keyword evidence="15" id="KW-1185">Reference proteome</keyword>
<dbReference type="RefSeq" id="WP_189604459.1">
    <property type="nucleotide sequence ID" value="NZ_BMXB01000006.1"/>
</dbReference>
<dbReference type="PANTHER" id="PTHR11533:SF174">
    <property type="entry name" value="PUROMYCIN-SENSITIVE AMINOPEPTIDASE-RELATED"/>
    <property type="match status" value="1"/>
</dbReference>
<feature type="domain" description="Aminopeptidase N-like N-terminal" evidence="13">
    <location>
        <begin position="34"/>
        <end position="206"/>
    </location>
</feature>
<evidence type="ECO:0000256" key="1">
    <source>
        <dbReference type="ARBA" id="ARBA00000098"/>
    </source>
</evidence>
<comment type="catalytic activity">
    <reaction evidence="1">
        <text>Release of an N-terminal amino acid, Xaa-|-Yaa- from a peptide, amide or arylamide. Xaa is preferably Ala, but may be most amino acids including Pro (slow action). When a terminal hydrophobic residue is followed by a prolyl residue, the two may be released as an intact Xaa-Pro dipeptide.</text>
        <dbReference type="EC" id="3.4.11.2"/>
    </reaction>
</comment>
<dbReference type="GO" id="GO:0005615">
    <property type="term" value="C:extracellular space"/>
    <property type="evidence" value="ECO:0007669"/>
    <property type="project" value="TreeGrafter"/>
</dbReference>
<dbReference type="PRINTS" id="PR00756">
    <property type="entry name" value="ALADIPTASE"/>
</dbReference>
<keyword evidence="11" id="KW-0482">Metalloprotease</keyword>
<evidence type="ECO:0000313" key="14">
    <source>
        <dbReference type="EMBL" id="GHA37435.1"/>
    </source>
</evidence>
<keyword evidence="6 14" id="KW-0031">Aminopeptidase</keyword>
<reference evidence="14" key="1">
    <citation type="journal article" date="2014" name="Int. J. Syst. Evol. Microbiol.">
        <title>Complete genome sequence of Corynebacterium casei LMG S-19264T (=DSM 44701T), isolated from a smear-ripened cheese.</title>
        <authorList>
            <consortium name="US DOE Joint Genome Institute (JGI-PGF)"/>
            <person name="Walter F."/>
            <person name="Albersmeier A."/>
            <person name="Kalinowski J."/>
            <person name="Ruckert C."/>
        </authorList>
    </citation>
    <scope>NUCLEOTIDE SEQUENCE</scope>
    <source>
        <strain evidence="14">KCTC 12719</strain>
    </source>
</reference>
<dbReference type="GO" id="GO:0006508">
    <property type="term" value="P:proteolysis"/>
    <property type="evidence" value="ECO:0007669"/>
    <property type="project" value="UniProtKB-KW"/>
</dbReference>
<proteinExistence type="inferred from homology"/>
<reference evidence="14" key="2">
    <citation type="submission" date="2020-09" db="EMBL/GenBank/DDBJ databases">
        <authorList>
            <person name="Sun Q."/>
            <person name="Kim S."/>
        </authorList>
    </citation>
    <scope>NUCLEOTIDE SEQUENCE</scope>
    <source>
        <strain evidence="14">KCTC 12719</strain>
    </source>
</reference>
<dbReference type="Gene3D" id="2.60.40.1730">
    <property type="entry name" value="tricorn interacting facor f3 domain"/>
    <property type="match status" value="1"/>
</dbReference>
<dbReference type="PANTHER" id="PTHR11533">
    <property type="entry name" value="PROTEASE M1 ZINC METALLOPROTEASE"/>
    <property type="match status" value="1"/>
</dbReference>
<organism evidence="14 15">
    <name type="scientific">Salinimicrobium marinum</name>
    <dbReference type="NCBI Taxonomy" id="680283"/>
    <lineage>
        <taxon>Bacteria</taxon>
        <taxon>Pseudomonadati</taxon>
        <taxon>Bacteroidota</taxon>
        <taxon>Flavobacteriia</taxon>
        <taxon>Flavobacteriales</taxon>
        <taxon>Flavobacteriaceae</taxon>
        <taxon>Salinimicrobium</taxon>
    </lineage>
</organism>
<dbReference type="GO" id="GO:0016285">
    <property type="term" value="F:alanyl aminopeptidase activity"/>
    <property type="evidence" value="ECO:0007669"/>
    <property type="project" value="UniProtKB-EC"/>
</dbReference>
<dbReference type="InterPro" id="IPR001930">
    <property type="entry name" value="Peptidase_M1"/>
</dbReference>
<dbReference type="InterPro" id="IPR042097">
    <property type="entry name" value="Aminopeptidase_N-like_N_sf"/>
</dbReference>
<keyword evidence="8" id="KW-0479">Metal-binding</keyword>
<comment type="cofactor">
    <cofactor evidence="2">
        <name>Zn(2+)</name>
        <dbReference type="ChEBI" id="CHEBI:29105"/>
    </cofactor>
</comment>
<evidence type="ECO:0000256" key="9">
    <source>
        <dbReference type="ARBA" id="ARBA00022801"/>
    </source>
</evidence>
<evidence type="ECO:0000256" key="4">
    <source>
        <dbReference type="ARBA" id="ARBA00012564"/>
    </source>
</evidence>
<dbReference type="InterPro" id="IPR050344">
    <property type="entry name" value="Peptidase_M1_aminopeptidases"/>
</dbReference>
<feature type="domain" description="Peptidase M1 membrane alanine aminopeptidase" evidence="12">
    <location>
        <begin position="244"/>
        <end position="445"/>
    </location>
</feature>
<dbReference type="InterPro" id="IPR027268">
    <property type="entry name" value="Peptidase_M4/M1_CTD_sf"/>
</dbReference>
<evidence type="ECO:0000256" key="2">
    <source>
        <dbReference type="ARBA" id="ARBA00001947"/>
    </source>
</evidence>
<dbReference type="EC" id="3.4.11.2" evidence="4"/>
<dbReference type="AlphaFoldDB" id="A0A918SEF0"/>
<dbReference type="SUPFAM" id="SSF63737">
    <property type="entry name" value="Leukotriene A4 hydrolase N-terminal domain"/>
    <property type="match status" value="1"/>
</dbReference>
<keyword evidence="9" id="KW-0378">Hydrolase</keyword>
<evidence type="ECO:0000259" key="12">
    <source>
        <dbReference type="Pfam" id="PF01433"/>
    </source>
</evidence>
<dbReference type="Proteomes" id="UP000610456">
    <property type="component" value="Unassembled WGS sequence"/>
</dbReference>
<dbReference type="InterPro" id="IPR045357">
    <property type="entry name" value="Aminopeptidase_N-like_N"/>
</dbReference>
<evidence type="ECO:0000256" key="7">
    <source>
        <dbReference type="ARBA" id="ARBA00022670"/>
    </source>
</evidence>
<dbReference type="GO" id="GO:0016020">
    <property type="term" value="C:membrane"/>
    <property type="evidence" value="ECO:0007669"/>
    <property type="project" value="TreeGrafter"/>
</dbReference>
<dbReference type="Pfam" id="PF17900">
    <property type="entry name" value="Peptidase_M1_N"/>
    <property type="match status" value="1"/>
</dbReference>
<evidence type="ECO:0000313" key="15">
    <source>
        <dbReference type="Proteomes" id="UP000610456"/>
    </source>
</evidence>
<evidence type="ECO:0000256" key="8">
    <source>
        <dbReference type="ARBA" id="ARBA00022723"/>
    </source>
</evidence>
<dbReference type="Pfam" id="PF01433">
    <property type="entry name" value="Peptidase_M1"/>
    <property type="match status" value="1"/>
</dbReference>
<dbReference type="GO" id="GO:0070006">
    <property type="term" value="F:metalloaminopeptidase activity"/>
    <property type="evidence" value="ECO:0007669"/>
    <property type="project" value="TreeGrafter"/>
</dbReference>
<evidence type="ECO:0000256" key="3">
    <source>
        <dbReference type="ARBA" id="ARBA00010136"/>
    </source>
</evidence>
<evidence type="ECO:0000259" key="13">
    <source>
        <dbReference type="Pfam" id="PF17900"/>
    </source>
</evidence>
<dbReference type="Gene3D" id="1.10.390.10">
    <property type="entry name" value="Neutral Protease Domain 2"/>
    <property type="match status" value="1"/>
</dbReference>